<dbReference type="CDD" id="cd02440">
    <property type="entry name" value="AdoMet_MTases"/>
    <property type="match status" value="1"/>
</dbReference>
<evidence type="ECO:0000256" key="10">
    <source>
        <dbReference type="PROSITE-ProRule" id="PRU00959"/>
    </source>
</evidence>
<keyword evidence="6 10" id="KW-0949">S-adenosyl-L-methionine</keyword>
<reference evidence="14" key="1">
    <citation type="submission" date="2013-04" db="EMBL/GenBank/DDBJ databases">
        <title>The Genome Sequence of Fonticula alba ATCC 38817.</title>
        <authorList>
            <consortium name="The Broad Institute Genomics Platform"/>
            <person name="Russ C."/>
            <person name="Cuomo C."/>
            <person name="Burger G."/>
            <person name="Gray M.W."/>
            <person name="Holland P.W.H."/>
            <person name="King N."/>
            <person name="Lang F.B.F."/>
            <person name="Roger A.J."/>
            <person name="Ruiz-Trillo I."/>
            <person name="Brown M."/>
            <person name="Walker B."/>
            <person name="Young S."/>
            <person name="Zeng Q."/>
            <person name="Gargeya S."/>
            <person name="Fitzgerald M."/>
            <person name="Haas B."/>
            <person name="Abouelleil A."/>
            <person name="Allen A.W."/>
            <person name="Alvarado L."/>
            <person name="Arachchi H.M."/>
            <person name="Berlin A.M."/>
            <person name="Chapman S.B."/>
            <person name="Gainer-Dewar J."/>
            <person name="Goldberg J."/>
            <person name="Griggs A."/>
            <person name="Gujja S."/>
            <person name="Hansen M."/>
            <person name="Howarth C."/>
            <person name="Imamovic A."/>
            <person name="Ireland A."/>
            <person name="Larimer J."/>
            <person name="McCowan C."/>
            <person name="Murphy C."/>
            <person name="Pearson M."/>
            <person name="Poon T.W."/>
            <person name="Priest M."/>
            <person name="Roberts A."/>
            <person name="Saif S."/>
            <person name="Shea T."/>
            <person name="Sisk P."/>
            <person name="Sykes S."/>
            <person name="Wortman J."/>
            <person name="Nusbaum C."/>
            <person name="Birren B."/>
        </authorList>
    </citation>
    <scope>NUCLEOTIDE SEQUENCE [LARGE SCALE GENOMIC DNA]</scope>
    <source>
        <strain evidence="14">ATCC 38817</strain>
    </source>
</reference>
<name>A0A058Z704_FONAL</name>
<dbReference type="STRING" id="691883.A0A058Z704"/>
<dbReference type="GO" id="GO:0005737">
    <property type="term" value="C:cytoplasm"/>
    <property type="evidence" value="ECO:0007669"/>
    <property type="project" value="UniProtKB-SubCell"/>
</dbReference>
<dbReference type="InterPro" id="IPR016691">
    <property type="entry name" value="TRMT11"/>
</dbReference>
<feature type="region of interest" description="Disordered" evidence="11">
    <location>
        <begin position="496"/>
        <end position="540"/>
    </location>
</feature>
<keyword evidence="8 10" id="KW-0694">RNA-binding</keyword>
<keyword evidence="15" id="KW-1185">Reference proteome</keyword>
<dbReference type="InterPro" id="IPR000241">
    <property type="entry name" value="RlmKL-like_Mtase"/>
</dbReference>
<dbReference type="PROSITE" id="PS00092">
    <property type="entry name" value="N6_MTASE"/>
    <property type="match status" value="1"/>
</dbReference>
<dbReference type="Proteomes" id="UP000030693">
    <property type="component" value="Unassembled WGS sequence"/>
</dbReference>
<dbReference type="GO" id="GO:0043527">
    <property type="term" value="C:tRNA methyltransferase complex"/>
    <property type="evidence" value="ECO:0007669"/>
    <property type="project" value="UniProtKB-ARBA"/>
</dbReference>
<dbReference type="EC" id="2.1.1.214" evidence="9"/>
<dbReference type="InterPro" id="IPR029063">
    <property type="entry name" value="SAM-dependent_MTases_sf"/>
</dbReference>
<feature type="domain" description="tRNA (guanine(10)-N(2))-methyltransferase TRMT11 N-terminal" evidence="13">
    <location>
        <begin position="16"/>
        <end position="193"/>
    </location>
</feature>
<comment type="similarity">
    <text evidence="10">Belongs to the class I-like SAM-binding methyltransferase superfamily. TRM11 methyltransferase family.</text>
</comment>
<dbReference type="PANTHER" id="PTHR13370:SF3">
    <property type="entry name" value="TRNA (GUANINE(10)-N2)-METHYLTRANSFERASE HOMOLOG"/>
    <property type="match status" value="1"/>
</dbReference>
<evidence type="ECO:0000259" key="13">
    <source>
        <dbReference type="Pfam" id="PF25904"/>
    </source>
</evidence>
<dbReference type="OrthoDB" id="333024at2759"/>
<evidence type="ECO:0000256" key="5">
    <source>
        <dbReference type="ARBA" id="ARBA00022679"/>
    </source>
</evidence>
<dbReference type="GeneID" id="20528469"/>
<comment type="subcellular location">
    <subcellularLocation>
        <location evidence="1">Cytoplasm</location>
    </subcellularLocation>
</comment>
<dbReference type="Pfam" id="PF25904">
    <property type="entry name" value="Tmrp11_N"/>
    <property type="match status" value="1"/>
</dbReference>
<evidence type="ECO:0000256" key="2">
    <source>
        <dbReference type="ARBA" id="ARBA00022490"/>
    </source>
</evidence>
<dbReference type="GO" id="GO:0032259">
    <property type="term" value="P:methylation"/>
    <property type="evidence" value="ECO:0007669"/>
    <property type="project" value="UniProtKB-UniRule"/>
</dbReference>
<keyword evidence="4 10" id="KW-0489">Methyltransferase</keyword>
<feature type="domain" description="Ribosomal RNA large subunit methyltransferase K/L-like methyltransferase" evidence="12">
    <location>
        <begin position="207"/>
        <end position="351"/>
    </location>
</feature>
<dbReference type="EMBL" id="KB932206">
    <property type="protein sequence ID" value="KCV69312.1"/>
    <property type="molecule type" value="Genomic_DNA"/>
</dbReference>
<keyword evidence="3 10" id="KW-0820">tRNA-binding</keyword>
<keyword evidence="5 10" id="KW-0808">Transferase</keyword>
<dbReference type="RefSeq" id="XP_009495877.1">
    <property type="nucleotide sequence ID" value="XM_009497602.1"/>
</dbReference>
<evidence type="ECO:0000256" key="3">
    <source>
        <dbReference type="ARBA" id="ARBA00022555"/>
    </source>
</evidence>
<protein>
    <recommendedName>
        <fullName evidence="9">tRNA (guanine(10)-N(2))-methyltransferase</fullName>
        <ecNumber evidence="9">2.1.1.214</ecNumber>
    </recommendedName>
</protein>
<dbReference type="PROSITE" id="PS51627">
    <property type="entry name" value="SAM_MT_TRM11"/>
    <property type="match status" value="1"/>
</dbReference>
<sequence length="540" mass="59303">MSDAAVAPPCSSELQRFLVKFADSHPAFCAPEFLSVAKVLGIECAIEVDGQPVKDAYSFSQPSPFIYVYLPNEAAARAIARRSILVRAILREWASATSYEELLDQIRNDPPGDMVDFPAGKTFAMRVEGYHQRLSIEYQREMINRIGECCPPAVYERGRVNLRSPDVTWCLIEEYISRGPLQRVYFGTRVAEGIRVTDHLLDRFRLNRRSYLGTTAMDPELAFLMANMACSAPGRVVLDPFVGTGSLLLSVAALVPGVQVLGTDIDPRTVRGLGRPVAGSRPGTNALTNFQEIGLAHSVDLVLCDASRSPWRLPGFTGQSTARLAGFVDAIIADPPYGVRESAQQLTQRLRPRSCAEPNDERYILKTNYPPEQVYADLVDFAALHLPVGGRLVYWLAVITEFFTPEDVPRHPAMNLVALCPQSFSRWTRFLVVMEKTREPAFDAGSTTAAGGPLPLACSLAPGAGLAAEDRAYVETLRQGRETSYGQFRTQYFNTAKNGPHEPVLPLAPGEGKVRQTRRRAAPLPDAVPAVAPTAQPEEQ</sequence>
<feature type="compositionally biased region" description="Low complexity" evidence="11">
    <location>
        <begin position="522"/>
        <end position="540"/>
    </location>
</feature>
<evidence type="ECO:0000256" key="6">
    <source>
        <dbReference type="ARBA" id="ARBA00022691"/>
    </source>
</evidence>
<evidence type="ECO:0000256" key="9">
    <source>
        <dbReference type="ARBA" id="ARBA00066937"/>
    </source>
</evidence>
<dbReference type="GO" id="GO:0008033">
    <property type="term" value="P:tRNA processing"/>
    <property type="evidence" value="ECO:0007669"/>
    <property type="project" value="UniProtKB-UniRule"/>
</dbReference>
<dbReference type="PANTHER" id="PTHR13370">
    <property type="entry name" value="RNA METHYLASE-RELATED"/>
    <property type="match status" value="1"/>
</dbReference>
<keyword evidence="2" id="KW-0963">Cytoplasm</keyword>
<dbReference type="GO" id="GO:0160102">
    <property type="term" value="F:tRNA (guanine(10)-N2)-methyltransferase activity"/>
    <property type="evidence" value="ECO:0007669"/>
    <property type="project" value="UniProtKB-EC"/>
</dbReference>
<evidence type="ECO:0000256" key="7">
    <source>
        <dbReference type="ARBA" id="ARBA00022694"/>
    </source>
</evidence>
<proteinExistence type="inferred from homology"/>
<evidence type="ECO:0000256" key="1">
    <source>
        <dbReference type="ARBA" id="ARBA00004496"/>
    </source>
</evidence>
<dbReference type="SUPFAM" id="SSF53335">
    <property type="entry name" value="S-adenosyl-L-methionine-dependent methyltransferases"/>
    <property type="match status" value="1"/>
</dbReference>
<evidence type="ECO:0000256" key="8">
    <source>
        <dbReference type="ARBA" id="ARBA00022884"/>
    </source>
</evidence>
<evidence type="ECO:0000313" key="14">
    <source>
        <dbReference type="EMBL" id="KCV69312.1"/>
    </source>
</evidence>
<evidence type="ECO:0000256" key="11">
    <source>
        <dbReference type="SAM" id="MobiDB-lite"/>
    </source>
</evidence>
<gene>
    <name evidence="14" type="ORF">H696_03744</name>
</gene>
<dbReference type="Gene3D" id="3.40.50.150">
    <property type="entry name" value="Vaccinia Virus protein VP39"/>
    <property type="match status" value="1"/>
</dbReference>
<accession>A0A058Z704</accession>
<evidence type="ECO:0000313" key="15">
    <source>
        <dbReference type="Proteomes" id="UP000030693"/>
    </source>
</evidence>
<dbReference type="AlphaFoldDB" id="A0A058Z704"/>
<dbReference type="Pfam" id="PF01170">
    <property type="entry name" value="UPF0020"/>
    <property type="match status" value="1"/>
</dbReference>
<evidence type="ECO:0000256" key="4">
    <source>
        <dbReference type="ARBA" id="ARBA00022603"/>
    </source>
</evidence>
<dbReference type="InterPro" id="IPR059073">
    <property type="entry name" value="TRMT11_N"/>
</dbReference>
<keyword evidence="7 10" id="KW-0819">tRNA processing</keyword>
<dbReference type="GO" id="GO:0000049">
    <property type="term" value="F:tRNA binding"/>
    <property type="evidence" value="ECO:0007669"/>
    <property type="project" value="UniProtKB-UniRule"/>
</dbReference>
<dbReference type="OMA" id="AFNKWSR"/>
<dbReference type="eggNOG" id="KOG2671">
    <property type="taxonomic scope" value="Eukaryota"/>
</dbReference>
<organism evidence="14">
    <name type="scientific">Fonticula alba</name>
    <name type="common">Slime mold</name>
    <dbReference type="NCBI Taxonomy" id="691883"/>
    <lineage>
        <taxon>Eukaryota</taxon>
        <taxon>Rotosphaerida</taxon>
        <taxon>Fonticulaceae</taxon>
        <taxon>Fonticula</taxon>
    </lineage>
</organism>
<evidence type="ECO:0000259" key="12">
    <source>
        <dbReference type="Pfam" id="PF01170"/>
    </source>
</evidence>
<dbReference type="InterPro" id="IPR002052">
    <property type="entry name" value="DNA_methylase_N6_adenine_CS"/>
</dbReference>